<dbReference type="Proteomes" id="UP000078046">
    <property type="component" value="Unassembled WGS sequence"/>
</dbReference>
<comment type="caution">
    <text evidence="3">The sequence shown here is derived from an EMBL/GenBank/DDBJ whole genome shotgun (WGS) entry which is preliminary data.</text>
</comment>
<dbReference type="EMBL" id="LWCA01000210">
    <property type="protein sequence ID" value="OAF69931.1"/>
    <property type="molecule type" value="Genomic_DNA"/>
</dbReference>
<keyword evidence="1" id="KW-0479">Metal-binding</keyword>
<accession>A0A177B8N8</accession>
<sequence length="400" mass="47249">MRLNDVVKGESIVNHRKKEKFWVNEKKVRKLDNPYAYKDHAKRQKLEEKIILQNEGMFDVSNVQDSHAGGYKPVTSANDFTKSCIKKMKKCTVIVESQKDMTIVWSNVISGYTENLWLRKRYMKETREKRKVLERKRPQIDTKILLDIDKSNITFIRDNILFKYYSIAILDFVVTTVKHLMSNKLTLKKNFSREIFYIHMFIIMNNDLNLTSLFKNDTSGESMDQLMFLQSQYKEGGLRQIIESAEILPDMGALDEEVFIKLLYLVLNGYDRKMFKTGDRIDMLKLCYDRYRSQVINANNVRQSYKTMVENLMKLDDKVSRDSAEIIVYQELLRRLPLEVIDKIRFENDNNIDIATAMMRSHIMTRNDRPYIQKNELQRCFKCGLPGHYASICRRSEGEV</sequence>
<keyword evidence="4" id="KW-1185">Reference proteome</keyword>
<dbReference type="SMART" id="SM00343">
    <property type="entry name" value="ZnF_C2HC"/>
    <property type="match status" value="1"/>
</dbReference>
<dbReference type="PROSITE" id="PS50158">
    <property type="entry name" value="ZF_CCHC"/>
    <property type="match status" value="1"/>
</dbReference>
<dbReference type="GO" id="GO:0008270">
    <property type="term" value="F:zinc ion binding"/>
    <property type="evidence" value="ECO:0007669"/>
    <property type="project" value="UniProtKB-KW"/>
</dbReference>
<keyword evidence="1" id="KW-0862">Zinc</keyword>
<evidence type="ECO:0000313" key="3">
    <source>
        <dbReference type="EMBL" id="OAF69931.1"/>
    </source>
</evidence>
<dbReference type="GO" id="GO:0003676">
    <property type="term" value="F:nucleic acid binding"/>
    <property type="evidence" value="ECO:0007669"/>
    <property type="project" value="InterPro"/>
</dbReference>
<reference evidence="3 4" key="1">
    <citation type="submission" date="2016-04" db="EMBL/GenBank/DDBJ databases">
        <title>The genome of Intoshia linei affirms orthonectids as highly simplified spiralians.</title>
        <authorList>
            <person name="Mikhailov K.V."/>
            <person name="Slusarev G.S."/>
            <person name="Nikitin M.A."/>
            <person name="Logacheva M.D."/>
            <person name="Penin A."/>
            <person name="Aleoshin V."/>
            <person name="Panchin Y.V."/>
        </authorList>
    </citation>
    <scope>NUCLEOTIDE SEQUENCE [LARGE SCALE GENOMIC DNA]</scope>
    <source>
        <strain evidence="3">Intl2013</strain>
        <tissue evidence="3">Whole animal</tissue>
    </source>
</reference>
<dbReference type="AlphaFoldDB" id="A0A177B8N8"/>
<keyword evidence="1" id="KW-0863">Zinc-finger</keyword>
<proteinExistence type="predicted"/>
<evidence type="ECO:0000313" key="4">
    <source>
        <dbReference type="Proteomes" id="UP000078046"/>
    </source>
</evidence>
<protein>
    <recommendedName>
        <fullName evidence="2">CCHC-type domain-containing protein</fullName>
    </recommendedName>
</protein>
<feature type="domain" description="CCHC-type" evidence="2">
    <location>
        <begin position="379"/>
        <end position="395"/>
    </location>
</feature>
<organism evidence="3 4">
    <name type="scientific">Intoshia linei</name>
    <dbReference type="NCBI Taxonomy" id="1819745"/>
    <lineage>
        <taxon>Eukaryota</taxon>
        <taxon>Metazoa</taxon>
        <taxon>Spiralia</taxon>
        <taxon>Lophotrochozoa</taxon>
        <taxon>Mesozoa</taxon>
        <taxon>Orthonectida</taxon>
        <taxon>Rhopaluridae</taxon>
        <taxon>Intoshia</taxon>
    </lineage>
</organism>
<gene>
    <name evidence="3" type="ORF">A3Q56_02290</name>
</gene>
<evidence type="ECO:0000259" key="2">
    <source>
        <dbReference type="PROSITE" id="PS50158"/>
    </source>
</evidence>
<evidence type="ECO:0000256" key="1">
    <source>
        <dbReference type="PROSITE-ProRule" id="PRU00047"/>
    </source>
</evidence>
<name>A0A177B8N8_9BILA</name>
<dbReference type="InterPro" id="IPR001878">
    <property type="entry name" value="Znf_CCHC"/>
</dbReference>